<feature type="compositionally biased region" description="Basic and acidic residues" evidence="1">
    <location>
        <begin position="164"/>
        <end position="181"/>
    </location>
</feature>
<dbReference type="Proteomes" id="UP000799776">
    <property type="component" value="Unassembled WGS sequence"/>
</dbReference>
<protein>
    <submittedName>
        <fullName evidence="2">Uncharacterized protein</fullName>
    </submittedName>
</protein>
<evidence type="ECO:0000313" key="2">
    <source>
        <dbReference type="EMBL" id="KAF2087750.1"/>
    </source>
</evidence>
<name>A0A9P4LVQ9_9PEZI</name>
<evidence type="ECO:0000256" key="1">
    <source>
        <dbReference type="SAM" id="MobiDB-lite"/>
    </source>
</evidence>
<reference evidence="2" key="1">
    <citation type="journal article" date="2020" name="Stud. Mycol.">
        <title>101 Dothideomycetes genomes: a test case for predicting lifestyles and emergence of pathogens.</title>
        <authorList>
            <person name="Haridas S."/>
            <person name="Albert R."/>
            <person name="Binder M."/>
            <person name="Bloem J."/>
            <person name="Labutti K."/>
            <person name="Salamov A."/>
            <person name="Andreopoulos B."/>
            <person name="Baker S."/>
            <person name="Barry K."/>
            <person name="Bills G."/>
            <person name="Bluhm B."/>
            <person name="Cannon C."/>
            <person name="Castanera R."/>
            <person name="Culley D."/>
            <person name="Daum C."/>
            <person name="Ezra D."/>
            <person name="Gonzalez J."/>
            <person name="Henrissat B."/>
            <person name="Kuo A."/>
            <person name="Liang C."/>
            <person name="Lipzen A."/>
            <person name="Lutzoni F."/>
            <person name="Magnuson J."/>
            <person name="Mondo S."/>
            <person name="Nolan M."/>
            <person name="Ohm R."/>
            <person name="Pangilinan J."/>
            <person name="Park H.-J."/>
            <person name="Ramirez L."/>
            <person name="Alfaro M."/>
            <person name="Sun H."/>
            <person name="Tritt A."/>
            <person name="Yoshinaga Y."/>
            <person name="Zwiers L.-H."/>
            <person name="Turgeon B."/>
            <person name="Goodwin S."/>
            <person name="Spatafora J."/>
            <person name="Crous P."/>
            <person name="Grigoriev I."/>
        </authorList>
    </citation>
    <scope>NUCLEOTIDE SEQUENCE</scope>
    <source>
        <strain evidence="2">CBS 121410</strain>
    </source>
</reference>
<feature type="region of interest" description="Disordered" evidence="1">
    <location>
        <begin position="154"/>
        <end position="186"/>
    </location>
</feature>
<comment type="caution">
    <text evidence="2">The sequence shown here is derived from an EMBL/GenBank/DDBJ whole genome shotgun (WGS) entry which is preliminary data.</text>
</comment>
<accession>A0A9P4LVQ9</accession>
<organism evidence="2 3">
    <name type="scientific">Saccharata proteae CBS 121410</name>
    <dbReference type="NCBI Taxonomy" id="1314787"/>
    <lineage>
        <taxon>Eukaryota</taxon>
        <taxon>Fungi</taxon>
        <taxon>Dikarya</taxon>
        <taxon>Ascomycota</taxon>
        <taxon>Pezizomycotina</taxon>
        <taxon>Dothideomycetes</taxon>
        <taxon>Dothideomycetes incertae sedis</taxon>
        <taxon>Botryosphaeriales</taxon>
        <taxon>Saccharataceae</taxon>
        <taxon>Saccharata</taxon>
    </lineage>
</organism>
<proteinExistence type="predicted"/>
<dbReference type="EMBL" id="ML978719">
    <property type="protein sequence ID" value="KAF2087750.1"/>
    <property type="molecule type" value="Genomic_DNA"/>
</dbReference>
<keyword evidence="3" id="KW-1185">Reference proteome</keyword>
<dbReference type="AlphaFoldDB" id="A0A9P4LVQ9"/>
<gene>
    <name evidence="2" type="ORF">K490DRAFT_65590</name>
</gene>
<evidence type="ECO:0000313" key="3">
    <source>
        <dbReference type="Proteomes" id="UP000799776"/>
    </source>
</evidence>
<sequence>MSSDAHAELIGRLQSILARLDAHPTPATTPIAPNNPSPDIDRIAPNSPSTALPPRQTFLWTGLTVMNPRIAAIATGKPMYGFDEANKSKELKKWIKVVRCGHAFRSNVVRGYFKEVDSQGYFKNTCPYCHIELYQPTEPEDDIVQGDKPVALESREPAAPSTDTSDRHHTQAHTTDSHPEGQLDPGLDNLLQPAIRAFLAELETEHENLWSPTQSHTRAPLAVGAIINTSRNALIAAVANTSSVVNGLLGLGRGLRYGRRPSYDGDEIV</sequence>